<organism evidence="1 2">
    <name type="scientific">Tissierella creatinophila DSM 6911</name>
    <dbReference type="NCBI Taxonomy" id="1123403"/>
    <lineage>
        <taxon>Bacteria</taxon>
        <taxon>Bacillati</taxon>
        <taxon>Bacillota</taxon>
        <taxon>Tissierellia</taxon>
        <taxon>Tissierellales</taxon>
        <taxon>Tissierellaceae</taxon>
        <taxon>Tissierella</taxon>
    </lineage>
</organism>
<sequence length="320" mass="38033">MLKLDLQKFLLNIFLEDKTKNKKHTIVSQLSMITIKSLMPSSTFIGNIIDYKRFKEELSLLKYYKIDEEKCFLTDIDEKIYFKYKDKTIYTRILPLILSNKDYDVIEEEVIKNILYTTGDIESLLEWLAISRCIFLIIEEEENILDNLKQYVINISQREFLTKYKNLYLYDVLKSDINFEVNFERIRVSLISLLHGVSIGKFKYLQDILKVLNGEDAQRSIGNIIENASIGKEIDYDIEDSYKRISIYVMKLRKSRINPDDLRIKEYILPDVFKFKEGEVFFHSLLNRSKVIKKQVKDDSLTCYIKTRAGMYLFKRDPFN</sequence>
<dbReference type="Proteomes" id="UP000186112">
    <property type="component" value="Unassembled WGS sequence"/>
</dbReference>
<dbReference type="EMBL" id="LTDM01000016">
    <property type="protein sequence ID" value="OLS02824.1"/>
    <property type="molecule type" value="Genomic_DNA"/>
</dbReference>
<gene>
    <name evidence="1" type="ORF">TICRE_11740</name>
</gene>
<dbReference type="AlphaFoldDB" id="A0A1U7M670"/>
<protein>
    <submittedName>
        <fullName evidence="1">Uncharacterized protein</fullName>
    </submittedName>
</protein>
<evidence type="ECO:0000313" key="2">
    <source>
        <dbReference type="Proteomes" id="UP000186112"/>
    </source>
</evidence>
<keyword evidence="2" id="KW-1185">Reference proteome</keyword>
<accession>A0A1U7M670</accession>
<comment type="caution">
    <text evidence="1">The sequence shown here is derived from an EMBL/GenBank/DDBJ whole genome shotgun (WGS) entry which is preliminary data.</text>
</comment>
<evidence type="ECO:0000313" key="1">
    <source>
        <dbReference type="EMBL" id="OLS02824.1"/>
    </source>
</evidence>
<reference evidence="1 2" key="1">
    <citation type="submission" date="2016-02" db="EMBL/GenBank/DDBJ databases">
        <title>Genome sequence of Tissierella creatinophila DSM 6911.</title>
        <authorList>
            <person name="Poehlein A."/>
            <person name="Daniel R."/>
        </authorList>
    </citation>
    <scope>NUCLEOTIDE SEQUENCE [LARGE SCALE GENOMIC DNA]</scope>
    <source>
        <strain evidence="1 2">DSM 6911</strain>
    </source>
</reference>
<name>A0A1U7M670_TISCR</name>
<proteinExistence type="predicted"/>
<dbReference type="OrthoDB" id="1950456at2"/>